<name>A0AA36A4B0_LACSI</name>
<comment type="similarity">
    <text evidence="1">Belongs to the disease resistance NB-LRR family.</text>
</comment>
<dbReference type="Pfam" id="PF00931">
    <property type="entry name" value="NB-ARC"/>
    <property type="match status" value="1"/>
</dbReference>
<dbReference type="InterPro" id="IPR027417">
    <property type="entry name" value="P-loop_NTPase"/>
</dbReference>
<dbReference type="InterPro" id="IPR036388">
    <property type="entry name" value="WH-like_DNA-bd_sf"/>
</dbReference>
<evidence type="ECO:0000256" key="2">
    <source>
        <dbReference type="ARBA" id="ARBA00022614"/>
    </source>
</evidence>
<evidence type="ECO:0000259" key="6">
    <source>
        <dbReference type="PROSITE" id="PS51153"/>
    </source>
</evidence>
<evidence type="ECO:0000256" key="4">
    <source>
        <dbReference type="ARBA" id="ARBA00022821"/>
    </source>
</evidence>
<keyword evidence="4" id="KW-0611">Plant defense</keyword>
<dbReference type="Gene3D" id="3.40.50.300">
    <property type="entry name" value="P-loop containing nucleotide triphosphate hydrolases"/>
    <property type="match status" value="1"/>
</dbReference>
<dbReference type="Gene3D" id="1.10.10.10">
    <property type="entry name" value="Winged helix-like DNA-binding domain superfamily/Winged helix DNA-binding domain"/>
    <property type="match status" value="1"/>
</dbReference>
<dbReference type="Pfam" id="PF05659">
    <property type="entry name" value="RPW8"/>
    <property type="match status" value="1"/>
</dbReference>
<dbReference type="AlphaFoldDB" id="A0AA36A4B0"/>
<keyword evidence="5" id="KW-0732">Signal</keyword>
<protein>
    <recommendedName>
        <fullName evidence="6">RPW8 domain-containing protein</fullName>
    </recommendedName>
</protein>
<dbReference type="PRINTS" id="PR00364">
    <property type="entry name" value="DISEASERSIST"/>
</dbReference>
<evidence type="ECO:0000256" key="1">
    <source>
        <dbReference type="ARBA" id="ARBA00008894"/>
    </source>
</evidence>
<evidence type="ECO:0000256" key="3">
    <source>
        <dbReference type="ARBA" id="ARBA00022737"/>
    </source>
</evidence>
<dbReference type="PANTHER" id="PTHR36766:SF15">
    <property type="entry name" value="POWDERY MILDEW RESISTANCE PROTEIN, RPW8"/>
    <property type="match status" value="1"/>
</dbReference>
<feature type="domain" description="RPW8" evidence="6">
    <location>
        <begin position="1"/>
        <end position="148"/>
    </location>
</feature>
<dbReference type="GO" id="GO:0043531">
    <property type="term" value="F:ADP binding"/>
    <property type="evidence" value="ECO:0007669"/>
    <property type="project" value="InterPro"/>
</dbReference>
<dbReference type="PANTHER" id="PTHR36766">
    <property type="entry name" value="PLANT BROAD-SPECTRUM MILDEW RESISTANCE PROTEIN RPW8"/>
    <property type="match status" value="1"/>
</dbReference>
<dbReference type="PROSITE" id="PS51153">
    <property type="entry name" value="RPW8"/>
    <property type="match status" value="1"/>
</dbReference>
<proteinExistence type="inferred from homology"/>
<gene>
    <name evidence="7" type="ORF">LSALG_LOCUS41411</name>
</gene>
<accession>A0AA36A4B0</accession>
<sequence length="457" mass="51512">MAGVLLLGAGLGAAVSKLSDVIIHVLRKSSQFRSELTQIQETITTIRPMIENLQNQTKVSDRLKHEHGLFITQIVGAEALILKCNHVRWFEIYTHAVKLDKLNVSMLKFFQIVVPLVILNRIGDLQESITKGDSSRSSSGVPLLNDSVIGFEDQVRKLKEMVLKDSVGDECSVVVVSAPGGCGKTTLVKTLCHDPDIQAKFDKNVYFVTISERPNLQIVIKDLLGNKEADFINDADAINKWGSFLNGNESEILLVLDDVWDASIINSFKFKFHKYKILATSRTIFTQFNTYELQLLNDHDAAKLFSYYAVSEHQNEDIPDDLVDKLLKSLKYSKKHPLTLSVIGGLLKGKPVVSWRVMLKKLSDGQQSILDLHQSIEHCLARSLDALEKESEMKKCYLDLGLFPEDKRISATMLMDMWVHLYNHEEDGSTTLERLLELSYRNLATILRINSPKIAND</sequence>
<dbReference type="InterPro" id="IPR008808">
    <property type="entry name" value="Powdery_mildew-R_dom"/>
</dbReference>
<dbReference type="Gene3D" id="1.10.8.430">
    <property type="entry name" value="Helical domain of apoptotic protease-activating factors"/>
    <property type="match status" value="1"/>
</dbReference>
<dbReference type="Proteomes" id="UP001177003">
    <property type="component" value="Chromosome 9"/>
</dbReference>
<keyword evidence="8" id="KW-1185">Reference proteome</keyword>
<dbReference type="GO" id="GO:0006952">
    <property type="term" value="P:defense response"/>
    <property type="evidence" value="ECO:0007669"/>
    <property type="project" value="UniProtKB-KW"/>
</dbReference>
<keyword evidence="3" id="KW-0677">Repeat</keyword>
<reference evidence="7" key="1">
    <citation type="submission" date="2023-04" db="EMBL/GenBank/DDBJ databases">
        <authorList>
            <person name="Vijverberg K."/>
            <person name="Xiong W."/>
            <person name="Schranz E."/>
        </authorList>
    </citation>
    <scope>NUCLEOTIDE SEQUENCE</scope>
</reference>
<dbReference type="InterPro" id="IPR042197">
    <property type="entry name" value="Apaf_helical"/>
</dbReference>
<organism evidence="7 8">
    <name type="scientific">Lactuca saligna</name>
    <name type="common">Willowleaf lettuce</name>
    <dbReference type="NCBI Taxonomy" id="75948"/>
    <lineage>
        <taxon>Eukaryota</taxon>
        <taxon>Viridiplantae</taxon>
        <taxon>Streptophyta</taxon>
        <taxon>Embryophyta</taxon>
        <taxon>Tracheophyta</taxon>
        <taxon>Spermatophyta</taxon>
        <taxon>Magnoliopsida</taxon>
        <taxon>eudicotyledons</taxon>
        <taxon>Gunneridae</taxon>
        <taxon>Pentapetalae</taxon>
        <taxon>asterids</taxon>
        <taxon>campanulids</taxon>
        <taxon>Asterales</taxon>
        <taxon>Asteraceae</taxon>
        <taxon>Cichorioideae</taxon>
        <taxon>Cichorieae</taxon>
        <taxon>Lactucinae</taxon>
        <taxon>Lactuca</taxon>
    </lineage>
</organism>
<evidence type="ECO:0000256" key="5">
    <source>
        <dbReference type="SAM" id="SignalP"/>
    </source>
</evidence>
<keyword evidence="2" id="KW-0433">Leucine-rich repeat</keyword>
<dbReference type="SUPFAM" id="SSF52540">
    <property type="entry name" value="P-loop containing nucleoside triphosphate hydrolases"/>
    <property type="match status" value="1"/>
</dbReference>
<dbReference type="InterPro" id="IPR002182">
    <property type="entry name" value="NB-ARC"/>
</dbReference>
<evidence type="ECO:0000313" key="8">
    <source>
        <dbReference type="Proteomes" id="UP001177003"/>
    </source>
</evidence>
<feature type="chain" id="PRO_5041323543" description="RPW8 domain-containing protein" evidence="5">
    <location>
        <begin position="17"/>
        <end position="457"/>
    </location>
</feature>
<evidence type="ECO:0000313" key="7">
    <source>
        <dbReference type="EMBL" id="CAI9302947.1"/>
    </source>
</evidence>
<dbReference type="EMBL" id="OX465085">
    <property type="protein sequence ID" value="CAI9302947.1"/>
    <property type="molecule type" value="Genomic_DNA"/>
</dbReference>
<feature type="signal peptide" evidence="5">
    <location>
        <begin position="1"/>
        <end position="16"/>
    </location>
</feature>